<dbReference type="EMBL" id="CAJNNV010007873">
    <property type="protein sequence ID" value="CAE8595469.1"/>
    <property type="molecule type" value="Genomic_DNA"/>
</dbReference>
<keyword evidence="3 6" id="KW-1133">Transmembrane helix</keyword>
<comment type="caution">
    <text evidence="8">The sequence shown here is derived from an EMBL/GenBank/DDBJ whole genome shotgun (WGS) entry which is preliminary data.</text>
</comment>
<feature type="transmembrane region" description="Helical" evidence="6">
    <location>
        <begin position="324"/>
        <end position="348"/>
    </location>
</feature>
<evidence type="ECO:0000256" key="6">
    <source>
        <dbReference type="SAM" id="Phobius"/>
    </source>
</evidence>
<comment type="subcellular location">
    <subcellularLocation>
        <location evidence="1">Membrane</location>
        <topology evidence="1">Multi-pass membrane protein</topology>
    </subcellularLocation>
</comment>
<organism evidence="8 9">
    <name type="scientific">Polarella glacialis</name>
    <name type="common">Dinoflagellate</name>
    <dbReference type="NCBI Taxonomy" id="89957"/>
    <lineage>
        <taxon>Eukaryota</taxon>
        <taxon>Sar</taxon>
        <taxon>Alveolata</taxon>
        <taxon>Dinophyceae</taxon>
        <taxon>Suessiales</taxon>
        <taxon>Suessiaceae</taxon>
        <taxon>Polarella</taxon>
    </lineage>
</organism>
<dbReference type="InterPro" id="IPR006171">
    <property type="entry name" value="TOPRIM_dom"/>
</dbReference>
<feature type="domain" description="Toprim" evidence="7">
    <location>
        <begin position="1"/>
        <end position="53"/>
    </location>
</feature>
<evidence type="ECO:0000256" key="5">
    <source>
        <dbReference type="SAM" id="MobiDB-lite"/>
    </source>
</evidence>
<evidence type="ECO:0000313" key="9">
    <source>
        <dbReference type="Proteomes" id="UP000654075"/>
    </source>
</evidence>
<dbReference type="PROSITE" id="PS50880">
    <property type="entry name" value="TOPRIM"/>
    <property type="match status" value="1"/>
</dbReference>
<evidence type="ECO:0000313" key="8">
    <source>
        <dbReference type="EMBL" id="CAE8595469.1"/>
    </source>
</evidence>
<dbReference type="PANTHER" id="PTHR10877">
    <property type="entry name" value="POLYCYSTIN FAMILY MEMBER"/>
    <property type="match status" value="1"/>
</dbReference>
<dbReference type="InterPro" id="IPR051223">
    <property type="entry name" value="Polycystin"/>
</dbReference>
<keyword evidence="2 6" id="KW-0812">Transmembrane</keyword>
<feature type="transmembrane region" description="Helical" evidence="6">
    <location>
        <begin position="75"/>
        <end position="96"/>
    </location>
</feature>
<feature type="transmembrane region" description="Helical" evidence="6">
    <location>
        <begin position="453"/>
        <end position="475"/>
    </location>
</feature>
<evidence type="ECO:0000256" key="3">
    <source>
        <dbReference type="ARBA" id="ARBA00022989"/>
    </source>
</evidence>
<keyword evidence="4 6" id="KW-0472">Membrane</keyword>
<keyword evidence="9" id="KW-1185">Reference proteome</keyword>
<accession>A0A813E391</accession>
<dbReference type="GO" id="GO:0016020">
    <property type="term" value="C:membrane"/>
    <property type="evidence" value="ECO:0007669"/>
    <property type="project" value="UniProtKB-SubCell"/>
</dbReference>
<gene>
    <name evidence="8" type="ORF">PGLA1383_LOCUS13980</name>
</gene>
<feature type="transmembrane region" description="Helical" evidence="6">
    <location>
        <begin position="525"/>
        <end position="544"/>
    </location>
</feature>
<feature type="region of interest" description="Disordered" evidence="5">
    <location>
        <begin position="727"/>
        <end position="763"/>
    </location>
</feature>
<dbReference type="OrthoDB" id="444119at2759"/>
<dbReference type="Pfam" id="PF08016">
    <property type="entry name" value="PKD_channel"/>
    <property type="match status" value="1"/>
</dbReference>
<dbReference type="PANTHER" id="PTHR10877:SF183">
    <property type="entry name" value="AT14535P-RELATED"/>
    <property type="match status" value="1"/>
</dbReference>
<evidence type="ECO:0000259" key="7">
    <source>
        <dbReference type="PROSITE" id="PS50880"/>
    </source>
</evidence>
<feature type="compositionally biased region" description="Polar residues" evidence="5">
    <location>
        <begin position="745"/>
        <end position="754"/>
    </location>
</feature>
<protein>
    <recommendedName>
        <fullName evidence="7">Toprim domain-containing protein</fullName>
    </recommendedName>
</protein>
<dbReference type="InterPro" id="IPR013122">
    <property type="entry name" value="PKD1_2_channel"/>
</dbReference>
<evidence type="ECO:0000256" key="2">
    <source>
        <dbReference type="ARBA" id="ARBA00022692"/>
    </source>
</evidence>
<dbReference type="AlphaFoldDB" id="A0A813E391"/>
<dbReference type="Proteomes" id="UP000654075">
    <property type="component" value="Unassembled WGS sequence"/>
</dbReference>
<reference evidence="8" key="1">
    <citation type="submission" date="2021-02" db="EMBL/GenBank/DDBJ databases">
        <authorList>
            <person name="Dougan E. K."/>
            <person name="Rhodes N."/>
            <person name="Thang M."/>
            <person name="Chan C."/>
        </authorList>
    </citation>
    <scope>NUCLEOTIDE SEQUENCE</scope>
</reference>
<evidence type="ECO:0000256" key="1">
    <source>
        <dbReference type="ARBA" id="ARBA00004141"/>
    </source>
</evidence>
<proteinExistence type="predicted"/>
<feature type="transmembrane region" description="Helical" evidence="6">
    <location>
        <begin position="417"/>
        <end position="433"/>
    </location>
</feature>
<sequence length="958" mass="107343">MRVIIPQDVDDICTDADKDLSGQITAGELYKAFVMGQLSFNLIKKTTFVHKTYIDSQCQLADLLEWMKYEDGSKAALWSVPQTFTLFFAFVLALYIHLGIAEVFPVGEALYQSASVGGSFAISRMWDQDSEWAWVKGTFAPNYLVQNLDIEPRPGRISGNNQLVGGLRFRRMVSERSEFSNIPEELLKVNDPTLTTHSRQGARQAEDRFVLYHEKYDVILERIDNLTKGFLDYNTTSFSIDALMYNELSGTFTIQEMYTELGQEGSWRQRLKYRESWTVSPYRDLSSIIPDVIFGLIIIRLLITETKELVPAVIGGFDSTMASWLFWNIIDWLAILGGFVIMGLWALIRLQVSGTLLPAILAYPTASLDAIVMQNQTYMTTDEISIIAPQEKLEEMLKNIYNIAEAISAIHKTFRSLAFFYMFVLMIKFFKSFNSNKRLEIVIGTLSSSAVDVAHFFIIFMSIFSSYAVAGMFMFGNQEEGYSTLLSSHFYTWQSYSKVTDFTNIIRSPLGEVVGFAWTLTYEGIVVRLLLTILAGIIFCAYSAKKAELGDPQTIPGQVREALQDLRDTKDFLKLKGLIFELEDEEFPAHTDELVTVKSLMKAFKKGGLSPENAEYLIRKASRHASMKQGDILLTLNGSLQLVSVIRTATEKTALLLTQLIALMKLERSKPQQERYDAIMEGFDPNDDASMDKMYELQRQKMLRYQSRTGGSGSFALANTGMSDVGRPDSQGAFGALPTPVVSPSRYSQASGSPSKDEKRRRGSFDAKFAVAGPSPLEQTLLDRIQAVTAQVVCVCDDQQDQHQKIRSALDVCLEEMRERDIELMGRMDNLLDRTDGCQTGLTDLQGTLEGADLLSVQQLPKKISQLLRLAKQSQEEPPANDPLKKVGNQLALLEQRVTNVHAGMDNVAIFHAHLERVSQEVADLANHQSTEDSLFGLLEGCSRSGCASCAGSLLLLW</sequence>
<evidence type="ECO:0000256" key="4">
    <source>
        <dbReference type="ARBA" id="ARBA00023136"/>
    </source>
</evidence>
<name>A0A813E391_POLGL</name>